<dbReference type="Pfam" id="PF06423">
    <property type="entry name" value="GWT1"/>
    <property type="match status" value="1"/>
</dbReference>
<evidence type="ECO:0000256" key="1">
    <source>
        <dbReference type="ARBA" id="ARBA00004141"/>
    </source>
</evidence>
<accession>A0A1D1UFU3</accession>
<dbReference type="Proteomes" id="UP000186922">
    <property type="component" value="Unassembled WGS sequence"/>
</dbReference>
<dbReference type="STRING" id="947166.A0A1D1UFU3"/>
<dbReference type="AlphaFoldDB" id="A0A1D1UFU3"/>
<feature type="transmembrane region" description="Helical" evidence="5">
    <location>
        <begin position="58"/>
        <end position="76"/>
    </location>
</feature>
<proteinExistence type="predicted"/>
<dbReference type="GO" id="GO:0072659">
    <property type="term" value="P:protein localization to plasma membrane"/>
    <property type="evidence" value="ECO:0007669"/>
    <property type="project" value="TreeGrafter"/>
</dbReference>
<keyword evidence="7" id="KW-1185">Reference proteome</keyword>
<evidence type="ECO:0000256" key="3">
    <source>
        <dbReference type="ARBA" id="ARBA00022989"/>
    </source>
</evidence>
<feature type="transmembrane region" description="Helical" evidence="5">
    <location>
        <begin position="163"/>
        <end position="181"/>
    </location>
</feature>
<evidence type="ECO:0000256" key="4">
    <source>
        <dbReference type="ARBA" id="ARBA00023136"/>
    </source>
</evidence>
<protein>
    <submittedName>
        <fullName evidence="6">Uncharacterized protein</fullName>
    </submittedName>
</protein>
<dbReference type="EMBL" id="BDGG01000001">
    <property type="protein sequence ID" value="GAU87410.1"/>
    <property type="molecule type" value="Genomic_DNA"/>
</dbReference>
<dbReference type="GO" id="GO:0016020">
    <property type="term" value="C:membrane"/>
    <property type="evidence" value="ECO:0007669"/>
    <property type="project" value="UniProtKB-SubCell"/>
</dbReference>
<sequence>MDDPLEGYSSELFVQNVIGCKSFTVYHVLACTALFFFHDGLLRLFWRRKAASKRHVFLLLDFFVIILPTLLIVTLLSDWMAYLLRFLMMSSVVLMLKCAVASGDREGGTIGAPDDEKGHSQEYIVVTEFRGCVLLLVCIAILAVDFDLFPYEMVKTDRQGYSLMDLGVGFLCWRFVSLYAVDHATVMAEEASKMWDETSRRFSPFTGHTKVPGN</sequence>
<gene>
    <name evidence="6" type="primary">RvY_00257</name>
    <name evidence="6" type="synonym">RvY_00257.3</name>
    <name evidence="6" type="ORF">RvY_00257-3</name>
</gene>
<reference evidence="6 7" key="1">
    <citation type="journal article" date="2016" name="Nat. Commun.">
        <title>Extremotolerant tardigrade genome and improved radiotolerance of human cultured cells by tardigrade-unique protein.</title>
        <authorList>
            <person name="Hashimoto T."/>
            <person name="Horikawa D.D."/>
            <person name="Saito Y."/>
            <person name="Kuwahara H."/>
            <person name="Kozuka-Hata H."/>
            <person name="Shin-I T."/>
            <person name="Minakuchi Y."/>
            <person name="Ohishi K."/>
            <person name="Motoyama A."/>
            <person name="Aizu T."/>
            <person name="Enomoto A."/>
            <person name="Kondo K."/>
            <person name="Tanaka S."/>
            <person name="Hara Y."/>
            <person name="Koshikawa S."/>
            <person name="Sagara H."/>
            <person name="Miura T."/>
            <person name="Yokobori S."/>
            <person name="Miyagawa K."/>
            <person name="Suzuki Y."/>
            <person name="Kubo T."/>
            <person name="Oyama M."/>
            <person name="Kohara Y."/>
            <person name="Fujiyama A."/>
            <person name="Arakawa K."/>
            <person name="Katayama T."/>
            <person name="Toyoda A."/>
            <person name="Kunieda T."/>
        </authorList>
    </citation>
    <scope>NUCLEOTIDE SEQUENCE [LARGE SCALE GENOMIC DNA]</scope>
    <source>
        <strain evidence="6 7">YOKOZUNA-1</strain>
    </source>
</reference>
<comment type="subcellular location">
    <subcellularLocation>
        <location evidence="1">Membrane</location>
        <topology evidence="1">Multi-pass membrane protein</topology>
    </subcellularLocation>
</comment>
<keyword evidence="3 5" id="KW-1133">Transmembrane helix</keyword>
<dbReference type="PANTHER" id="PTHR20661:SF0">
    <property type="entry name" value="PHOSPHATIDYLINOSITOL-GLYCAN BIOSYNTHESIS CLASS W PROTEIN"/>
    <property type="match status" value="1"/>
</dbReference>
<feature type="transmembrane region" description="Helical" evidence="5">
    <location>
        <begin position="25"/>
        <end position="46"/>
    </location>
</feature>
<dbReference type="GO" id="GO:0032216">
    <property type="term" value="F:glucosaminyl-phosphatidylinositol O-acyltransferase activity"/>
    <property type="evidence" value="ECO:0007669"/>
    <property type="project" value="TreeGrafter"/>
</dbReference>
<dbReference type="GO" id="GO:0006506">
    <property type="term" value="P:GPI anchor biosynthetic process"/>
    <property type="evidence" value="ECO:0007669"/>
    <property type="project" value="InterPro"/>
</dbReference>
<name>A0A1D1UFU3_RAMVA</name>
<organism evidence="6 7">
    <name type="scientific">Ramazzottius varieornatus</name>
    <name type="common">Water bear</name>
    <name type="synonym">Tardigrade</name>
    <dbReference type="NCBI Taxonomy" id="947166"/>
    <lineage>
        <taxon>Eukaryota</taxon>
        <taxon>Metazoa</taxon>
        <taxon>Ecdysozoa</taxon>
        <taxon>Tardigrada</taxon>
        <taxon>Eutardigrada</taxon>
        <taxon>Parachela</taxon>
        <taxon>Hypsibioidea</taxon>
        <taxon>Ramazzottiidae</taxon>
        <taxon>Ramazzottius</taxon>
    </lineage>
</organism>
<keyword evidence="2 5" id="KW-0812">Transmembrane</keyword>
<dbReference type="GO" id="GO:0005783">
    <property type="term" value="C:endoplasmic reticulum"/>
    <property type="evidence" value="ECO:0007669"/>
    <property type="project" value="TreeGrafter"/>
</dbReference>
<evidence type="ECO:0000313" key="7">
    <source>
        <dbReference type="Proteomes" id="UP000186922"/>
    </source>
</evidence>
<dbReference type="PANTHER" id="PTHR20661">
    <property type="entry name" value="PHOSPHATIDYLINOSITOL-GLYCAN BIOSYNTHESIS CLASS W PROTEIN"/>
    <property type="match status" value="1"/>
</dbReference>
<feature type="transmembrane region" description="Helical" evidence="5">
    <location>
        <begin position="123"/>
        <end position="143"/>
    </location>
</feature>
<keyword evidence="4 5" id="KW-0472">Membrane</keyword>
<comment type="caution">
    <text evidence="6">The sequence shown here is derived from an EMBL/GenBank/DDBJ whole genome shotgun (WGS) entry which is preliminary data.</text>
</comment>
<feature type="transmembrane region" description="Helical" evidence="5">
    <location>
        <begin position="82"/>
        <end position="102"/>
    </location>
</feature>
<dbReference type="InterPro" id="IPR009447">
    <property type="entry name" value="PIGW/GWT1"/>
</dbReference>
<evidence type="ECO:0000256" key="5">
    <source>
        <dbReference type="SAM" id="Phobius"/>
    </source>
</evidence>
<evidence type="ECO:0000313" key="6">
    <source>
        <dbReference type="EMBL" id="GAU87410.1"/>
    </source>
</evidence>
<evidence type="ECO:0000256" key="2">
    <source>
        <dbReference type="ARBA" id="ARBA00022692"/>
    </source>
</evidence>